<feature type="transmembrane region" description="Helical" evidence="5">
    <location>
        <begin position="220"/>
        <end position="241"/>
    </location>
</feature>
<feature type="transmembrane region" description="Helical" evidence="5">
    <location>
        <begin position="157"/>
        <end position="177"/>
    </location>
</feature>
<dbReference type="OrthoDB" id="308439at2157"/>
<accession>A0A1G7S807</accession>
<evidence type="ECO:0000256" key="1">
    <source>
        <dbReference type="ARBA" id="ARBA00004141"/>
    </source>
</evidence>
<keyword evidence="4 5" id="KW-0472">Membrane</keyword>
<dbReference type="Pfam" id="PF01694">
    <property type="entry name" value="Rhomboid"/>
    <property type="match status" value="1"/>
</dbReference>
<dbReference type="STRING" id="660518.SAMN05216218_11767"/>
<feature type="transmembrane region" description="Helical" evidence="5">
    <location>
        <begin position="253"/>
        <end position="274"/>
    </location>
</feature>
<dbReference type="GO" id="GO:0016020">
    <property type="term" value="C:membrane"/>
    <property type="evidence" value="ECO:0007669"/>
    <property type="project" value="UniProtKB-SubCell"/>
</dbReference>
<sequence>MGAASVDRSRTALRDLGLIGVVAVVLVWIHVTLPPAVRTRMALRHESVDPVSLYTSAFVHLDLTHLVGNVAGFVAAALVAYGLCVQIGHRRWFRVTFVGFLLVLPVAVSLTSYAVIGLLYPGIEPVSRGFSGVGAAFAGFVFVALLASLNRLYDYRVAGYSGLAIWLLLLFEVYLIYVGDVTPVVGGLFVVGWGACLMGIRREATRPTMLSRPRSRLELIQLAQTVLVVILLVSFVSVLFPTEIVEGGAVTNVFAHAAGFGYGIGGATLTARYVRG</sequence>
<name>A0A1G7S807_9EURY</name>
<proteinExistence type="predicted"/>
<comment type="subcellular location">
    <subcellularLocation>
        <location evidence="1">Membrane</location>
        <topology evidence="1">Multi-pass membrane protein</topology>
    </subcellularLocation>
</comment>
<evidence type="ECO:0000256" key="5">
    <source>
        <dbReference type="SAM" id="Phobius"/>
    </source>
</evidence>
<protein>
    <recommendedName>
        <fullName evidence="6">Peptidase S54 rhomboid domain-containing protein</fullName>
    </recommendedName>
</protein>
<feature type="transmembrane region" description="Helical" evidence="5">
    <location>
        <begin position="66"/>
        <end position="85"/>
    </location>
</feature>
<organism evidence="7 8">
    <name type="scientific">Halorientalis regularis</name>
    <dbReference type="NCBI Taxonomy" id="660518"/>
    <lineage>
        <taxon>Archaea</taxon>
        <taxon>Methanobacteriati</taxon>
        <taxon>Methanobacteriota</taxon>
        <taxon>Stenosarchaea group</taxon>
        <taxon>Halobacteria</taxon>
        <taxon>Halobacteriales</taxon>
        <taxon>Haloarculaceae</taxon>
        <taxon>Halorientalis</taxon>
    </lineage>
</organism>
<dbReference type="SUPFAM" id="SSF144091">
    <property type="entry name" value="Rhomboid-like"/>
    <property type="match status" value="1"/>
</dbReference>
<feature type="transmembrane region" description="Helical" evidence="5">
    <location>
        <begin position="183"/>
        <end position="200"/>
    </location>
</feature>
<reference evidence="8" key="1">
    <citation type="submission" date="2016-10" db="EMBL/GenBank/DDBJ databases">
        <authorList>
            <person name="Varghese N."/>
            <person name="Submissions S."/>
        </authorList>
    </citation>
    <scope>NUCLEOTIDE SEQUENCE [LARGE SCALE GENOMIC DNA]</scope>
    <source>
        <strain evidence="8">IBRC-M 10760</strain>
    </source>
</reference>
<keyword evidence="8" id="KW-1185">Reference proteome</keyword>
<dbReference type="AlphaFoldDB" id="A0A1G7S807"/>
<evidence type="ECO:0000313" key="7">
    <source>
        <dbReference type="EMBL" id="SDG19118.1"/>
    </source>
</evidence>
<dbReference type="RefSeq" id="WP_092694867.1">
    <property type="nucleotide sequence ID" value="NZ_FNBK01000017.1"/>
</dbReference>
<feature type="transmembrane region" description="Helical" evidence="5">
    <location>
        <begin position="12"/>
        <end position="31"/>
    </location>
</feature>
<gene>
    <name evidence="7" type="ORF">SAMN05216218_11767</name>
</gene>
<dbReference type="EMBL" id="FNBK01000017">
    <property type="protein sequence ID" value="SDG19118.1"/>
    <property type="molecule type" value="Genomic_DNA"/>
</dbReference>
<dbReference type="Gene3D" id="1.20.1540.10">
    <property type="entry name" value="Rhomboid-like"/>
    <property type="match status" value="1"/>
</dbReference>
<evidence type="ECO:0000313" key="8">
    <source>
        <dbReference type="Proteomes" id="UP000199076"/>
    </source>
</evidence>
<evidence type="ECO:0000259" key="6">
    <source>
        <dbReference type="Pfam" id="PF01694"/>
    </source>
</evidence>
<dbReference type="Proteomes" id="UP000199076">
    <property type="component" value="Unassembled WGS sequence"/>
</dbReference>
<dbReference type="InterPro" id="IPR022764">
    <property type="entry name" value="Peptidase_S54_rhomboid_dom"/>
</dbReference>
<keyword evidence="3 5" id="KW-1133">Transmembrane helix</keyword>
<evidence type="ECO:0000256" key="3">
    <source>
        <dbReference type="ARBA" id="ARBA00022989"/>
    </source>
</evidence>
<keyword evidence="2 5" id="KW-0812">Transmembrane</keyword>
<feature type="transmembrane region" description="Helical" evidence="5">
    <location>
        <begin position="97"/>
        <end position="123"/>
    </location>
</feature>
<evidence type="ECO:0000256" key="2">
    <source>
        <dbReference type="ARBA" id="ARBA00022692"/>
    </source>
</evidence>
<feature type="domain" description="Peptidase S54 rhomboid" evidence="6">
    <location>
        <begin position="52"/>
        <end position="179"/>
    </location>
</feature>
<dbReference type="InterPro" id="IPR035952">
    <property type="entry name" value="Rhomboid-like_sf"/>
</dbReference>
<feature type="transmembrane region" description="Helical" evidence="5">
    <location>
        <begin position="129"/>
        <end position="150"/>
    </location>
</feature>
<evidence type="ECO:0000256" key="4">
    <source>
        <dbReference type="ARBA" id="ARBA00023136"/>
    </source>
</evidence>